<dbReference type="InterPro" id="IPR011658">
    <property type="entry name" value="PA14_dom"/>
</dbReference>
<accession>A0A5M3N052</accession>
<evidence type="ECO:0000313" key="9">
    <source>
        <dbReference type="Proteomes" id="UP000053558"/>
    </source>
</evidence>
<dbReference type="OMA" id="HYHARRI"/>
<comment type="pathway">
    <text evidence="6">Glycan metabolism; cellulose degradation.</text>
</comment>
<comment type="similarity">
    <text evidence="2 6">Belongs to the glycosyl hydrolase 3 family.</text>
</comment>
<evidence type="ECO:0000256" key="6">
    <source>
        <dbReference type="RuleBase" id="RU361161"/>
    </source>
</evidence>
<dbReference type="InterPro" id="IPR017853">
    <property type="entry name" value="GH"/>
</dbReference>
<dbReference type="Proteomes" id="UP000053558">
    <property type="component" value="Unassembled WGS sequence"/>
</dbReference>
<dbReference type="Gene3D" id="2.60.120.260">
    <property type="entry name" value="Galactose-binding domain-like"/>
    <property type="match status" value="1"/>
</dbReference>
<dbReference type="GO" id="GO:0030245">
    <property type="term" value="P:cellulose catabolic process"/>
    <property type="evidence" value="ECO:0007669"/>
    <property type="project" value="UniProtKB-UniPathway"/>
</dbReference>
<keyword evidence="6" id="KW-0119">Carbohydrate metabolism</keyword>
<evidence type="ECO:0000256" key="3">
    <source>
        <dbReference type="ARBA" id="ARBA00012744"/>
    </source>
</evidence>
<evidence type="ECO:0000256" key="5">
    <source>
        <dbReference type="ARBA" id="ARBA00023295"/>
    </source>
</evidence>
<dbReference type="KEGG" id="cput:CONPUDRAFT_50078"/>
<dbReference type="InterPro" id="IPR037524">
    <property type="entry name" value="PA14/GLEYA"/>
</dbReference>
<dbReference type="InterPro" id="IPR026891">
    <property type="entry name" value="Fn3-like"/>
</dbReference>
<evidence type="ECO:0000313" key="8">
    <source>
        <dbReference type="EMBL" id="EIW84285.1"/>
    </source>
</evidence>
<dbReference type="OrthoDB" id="47059at2759"/>
<dbReference type="InterPro" id="IPR001764">
    <property type="entry name" value="Glyco_hydro_3_N"/>
</dbReference>
<dbReference type="PANTHER" id="PTHR42715:SF27">
    <property type="entry name" value="BETA-GLUCOSIDASE-RELATED"/>
    <property type="match status" value="1"/>
</dbReference>
<sequence>MPPSDFAYANIDEIVDKLTTDEAILLTGGVGSWHTYAVPRLGIPAIKVSDGPNGVRGNQYFMATPAKCLPSSTALGSTWDVELMEEVGLKLLAGEAKLRAAPVILAPTCNIQRNPLGGRSFESFGEDPFLSGYMSAAYVKGVQKGGIGTAIKHFVCNDKENDRRGYDVRVSERAFREIYLMPFMLAQKHAKPWSFMTAYNRVNGTHVSENKYILQDILRREWKFDGLVMSDWYGTYSIDLPLNAGLDLEMPGVNKLRTLDLVNRAIVAKKTSTRIVKDRARKVVELAKRVAQEAPEILDGDGRERTVESEEDKALMRHLAGESIVLLKNEGNILPLRPETLKKVAIVGGNAKAVVLSGGGSASLKPSYFTSPYDGLVDALGPDIEVTYSEGASTYMVMPTLDFEMVTSTGDRGWIGSWYSHESDDSMKPLSMPIQTGVIDETRVFISTYMPEGITKRWTLKLEGQLRPRPYDCAFEFGLTVAGRAKLFVDGNLVIDNWTRQRRSLSFFSSGSMEERGEIHIKANTSPNIFVEFCNVRGPAEGDEVEAVLYSNPGVQLGGAEVLDPDIKMADAVRLAKEADVVVAVVGLNGDWETEAYDRTTLALPGRTDELVSKLAAANSKTIVVTEAGSAIAMPWADSVTAIVHAWYLGNATGTAIADVLLGKKTPSGKLSMTFPARLEDVPSHGHFNSDNGSVHYGEDLYVGYKHYHHRDIAPRFAFGYGLSYTQFTYSDLRLSSPVMSNSEFSLTVSVIVSNVGKVSGSEVVQLYVVMPLTSALTHPPLLLRAFSKAKDLDPMESRKIEFSLDKYAVSYWEERFSAWVVEPGTYGVRIGPSSMDLPLLGEFTLRSGFEWNGL</sequence>
<evidence type="ECO:0000256" key="2">
    <source>
        <dbReference type="ARBA" id="ARBA00005336"/>
    </source>
</evidence>
<proteinExistence type="inferred from homology"/>
<keyword evidence="6" id="KW-0624">Polysaccharide degradation</keyword>
<keyword evidence="9" id="KW-1185">Reference proteome</keyword>
<dbReference type="InterPro" id="IPR050288">
    <property type="entry name" value="Cellulose_deg_GH3"/>
</dbReference>
<dbReference type="SUPFAM" id="SSF51445">
    <property type="entry name" value="(Trans)glycosidases"/>
    <property type="match status" value="1"/>
</dbReference>
<dbReference type="Gene3D" id="3.20.20.300">
    <property type="entry name" value="Glycoside hydrolase, family 3, N-terminal domain"/>
    <property type="match status" value="1"/>
</dbReference>
<dbReference type="InterPro" id="IPR002772">
    <property type="entry name" value="Glyco_hydro_3_C"/>
</dbReference>
<dbReference type="InterPro" id="IPR036881">
    <property type="entry name" value="Glyco_hydro_3_C_sf"/>
</dbReference>
<dbReference type="SMART" id="SM01217">
    <property type="entry name" value="Fn3_like"/>
    <property type="match status" value="1"/>
</dbReference>
<protein>
    <recommendedName>
        <fullName evidence="3 6">beta-glucosidase</fullName>
        <ecNumber evidence="3 6">3.2.1.21</ecNumber>
    </recommendedName>
</protein>
<keyword evidence="5 6" id="KW-0326">Glycosidase</keyword>
<dbReference type="RefSeq" id="XP_007765282.1">
    <property type="nucleotide sequence ID" value="XM_007767092.1"/>
</dbReference>
<dbReference type="InterPro" id="IPR036962">
    <property type="entry name" value="Glyco_hydro_3_N_sf"/>
</dbReference>
<evidence type="ECO:0000256" key="1">
    <source>
        <dbReference type="ARBA" id="ARBA00000448"/>
    </source>
</evidence>
<dbReference type="PANTHER" id="PTHR42715">
    <property type="entry name" value="BETA-GLUCOSIDASE"/>
    <property type="match status" value="1"/>
</dbReference>
<dbReference type="AlphaFoldDB" id="A0A5M3N052"/>
<dbReference type="Pfam" id="PF07691">
    <property type="entry name" value="PA14"/>
    <property type="match status" value="1"/>
</dbReference>
<evidence type="ECO:0000256" key="4">
    <source>
        <dbReference type="ARBA" id="ARBA00022801"/>
    </source>
</evidence>
<gene>
    <name evidence="8" type="ORF">CONPUDRAFT_50078</name>
</gene>
<dbReference type="EMBL" id="JH711575">
    <property type="protein sequence ID" value="EIW84285.1"/>
    <property type="molecule type" value="Genomic_DNA"/>
</dbReference>
<dbReference type="SUPFAM" id="SSF52279">
    <property type="entry name" value="Beta-D-glucan exohydrolase, C-terminal domain"/>
    <property type="match status" value="1"/>
</dbReference>
<dbReference type="EC" id="3.2.1.21" evidence="3 6"/>
<dbReference type="PRINTS" id="PR00133">
    <property type="entry name" value="GLHYDRLASE3"/>
</dbReference>
<reference evidence="9" key="1">
    <citation type="journal article" date="2012" name="Science">
        <title>The Paleozoic origin of enzymatic lignin decomposition reconstructed from 31 fungal genomes.</title>
        <authorList>
            <person name="Floudas D."/>
            <person name="Binder M."/>
            <person name="Riley R."/>
            <person name="Barry K."/>
            <person name="Blanchette R.A."/>
            <person name="Henrissat B."/>
            <person name="Martinez A.T."/>
            <person name="Otillar R."/>
            <person name="Spatafora J.W."/>
            <person name="Yadav J.S."/>
            <person name="Aerts A."/>
            <person name="Benoit I."/>
            <person name="Boyd A."/>
            <person name="Carlson A."/>
            <person name="Copeland A."/>
            <person name="Coutinho P.M."/>
            <person name="de Vries R.P."/>
            <person name="Ferreira P."/>
            <person name="Findley K."/>
            <person name="Foster B."/>
            <person name="Gaskell J."/>
            <person name="Glotzer D."/>
            <person name="Gorecki P."/>
            <person name="Heitman J."/>
            <person name="Hesse C."/>
            <person name="Hori C."/>
            <person name="Igarashi K."/>
            <person name="Jurgens J.A."/>
            <person name="Kallen N."/>
            <person name="Kersten P."/>
            <person name="Kohler A."/>
            <person name="Kuees U."/>
            <person name="Kumar T.K.A."/>
            <person name="Kuo A."/>
            <person name="LaButti K."/>
            <person name="Larrondo L.F."/>
            <person name="Lindquist E."/>
            <person name="Ling A."/>
            <person name="Lombard V."/>
            <person name="Lucas S."/>
            <person name="Lundell T."/>
            <person name="Martin R."/>
            <person name="McLaughlin D.J."/>
            <person name="Morgenstern I."/>
            <person name="Morin E."/>
            <person name="Murat C."/>
            <person name="Nagy L.G."/>
            <person name="Nolan M."/>
            <person name="Ohm R.A."/>
            <person name="Patyshakuliyeva A."/>
            <person name="Rokas A."/>
            <person name="Ruiz-Duenas F.J."/>
            <person name="Sabat G."/>
            <person name="Salamov A."/>
            <person name="Samejima M."/>
            <person name="Schmutz J."/>
            <person name="Slot J.C."/>
            <person name="St John F."/>
            <person name="Stenlid J."/>
            <person name="Sun H."/>
            <person name="Sun S."/>
            <person name="Syed K."/>
            <person name="Tsang A."/>
            <person name="Wiebenga A."/>
            <person name="Young D."/>
            <person name="Pisabarro A."/>
            <person name="Eastwood D.C."/>
            <person name="Martin F."/>
            <person name="Cullen D."/>
            <person name="Grigoriev I.V."/>
            <person name="Hibbett D.S."/>
        </authorList>
    </citation>
    <scope>NUCLEOTIDE SEQUENCE [LARGE SCALE GENOMIC DNA]</scope>
    <source>
        <strain evidence="9">RWD-64-598 SS2</strain>
    </source>
</reference>
<dbReference type="Gene3D" id="2.60.40.10">
    <property type="entry name" value="Immunoglobulins"/>
    <property type="match status" value="1"/>
</dbReference>
<organism evidence="8 9">
    <name type="scientific">Coniophora puteana (strain RWD-64-598)</name>
    <name type="common">Brown rot fungus</name>
    <dbReference type="NCBI Taxonomy" id="741705"/>
    <lineage>
        <taxon>Eukaryota</taxon>
        <taxon>Fungi</taxon>
        <taxon>Dikarya</taxon>
        <taxon>Basidiomycota</taxon>
        <taxon>Agaricomycotina</taxon>
        <taxon>Agaricomycetes</taxon>
        <taxon>Agaricomycetidae</taxon>
        <taxon>Boletales</taxon>
        <taxon>Coniophorineae</taxon>
        <taxon>Coniophoraceae</taxon>
        <taxon>Coniophora</taxon>
    </lineage>
</organism>
<dbReference type="UniPathway" id="UPA00696"/>
<name>A0A5M3N052_CONPW</name>
<keyword evidence="4 6" id="KW-0378">Hydrolase</keyword>
<dbReference type="GeneID" id="19207377"/>
<dbReference type="InterPro" id="IPR013783">
    <property type="entry name" value="Ig-like_fold"/>
</dbReference>
<dbReference type="Gene3D" id="3.40.50.1700">
    <property type="entry name" value="Glycoside hydrolase family 3 C-terminal domain"/>
    <property type="match status" value="1"/>
</dbReference>
<dbReference type="Pfam" id="PF14310">
    <property type="entry name" value="Fn3-like"/>
    <property type="match status" value="1"/>
</dbReference>
<dbReference type="InterPro" id="IPR019800">
    <property type="entry name" value="Glyco_hydro_3_AS"/>
</dbReference>
<dbReference type="Pfam" id="PF00933">
    <property type="entry name" value="Glyco_hydro_3"/>
    <property type="match status" value="1"/>
</dbReference>
<comment type="caution">
    <text evidence="8">The sequence shown here is derived from an EMBL/GenBank/DDBJ whole genome shotgun (WGS) entry which is preliminary data.</text>
</comment>
<feature type="domain" description="PA14" evidence="7">
    <location>
        <begin position="409"/>
        <end position="567"/>
    </location>
</feature>
<comment type="catalytic activity">
    <reaction evidence="1 6">
        <text>Hydrolysis of terminal, non-reducing beta-D-glucosyl residues with release of beta-D-glucose.</text>
        <dbReference type="EC" id="3.2.1.21"/>
    </reaction>
</comment>
<dbReference type="PROSITE" id="PS51820">
    <property type="entry name" value="PA14"/>
    <property type="match status" value="1"/>
</dbReference>
<dbReference type="GO" id="GO:0008422">
    <property type="term" value="F:beta-glucosidase activity"/>
    <property type="evidence" value="ECO:0007669"/>
    <property type="project" value="UniProtKB-EC"/>
</dbReference>
<dbReference type="PROSITE" id="PS00775">
    <property type="entry name" value="GLYCOSYL_HYDROL_F3"/>
    <property type="match status" value="1"/>
</dbReference>
<dbReference type="Pfam" id="PF01915">
    <property type="entry name" value="Glyco_hydro_3_C"/>
    <property type="match status" value="1"/>
</dbReference>
<evidence type="ECO:0000259" key="7">
    <source>
        <dbReference type="PROSITE" id="PS51820"/>
    </source>
</evidence>